<feature type="region of interest" description="Disordered" evidence="1">
    <location>
        <begin position="225"/>
        <end position="289"/>
    </location>
</feature>
<dbReference type="PATRIC" id="fig|1075402.3.peg.1294"/>
<proteinExistence type="predicted"/>
<sequence length="289" mass="30334">MGGAGPSRCAAGPPTFRLRPVPAAGRQLPPLRRLVAVVCLVLGVGLVGGVGTGFWFTDDAGAEPASEAAYDETRQLWHEVPVDTLFPRTIEADGDGPGQADRVWKRVAVAPDSTCARALDPLLGKALAPVGCERLVRATYTDDTHSSVTTVGLLFTEADRNGMHGLQQRFRKQKLSERADLMPRTYPARGTVAAEFGDAQRASWTLDVLTDAPVVVYAVSGFADGRTVGDPQPAADAAAKGQTSGPAQAGLGHAARSVADRVERGLRQQFPESASTDPADTDSDSESSS</sequence>
<keyword evidence="2" id="KW-1133">Transmembrane helix</keyword>
<dbReference type="AlphaFoldDB" id="A0A1E7JYH2"/>
<evidence type="ECO:0000313" key="3">
    <source>
        <dbReference type="EMBL" id="OEU96763.1"/>
    </source>
</evidence>
<reference evidence="3 4" key="1">
    <citation type="journal article" date="2016" name="Front. Microbiol.">
        <title>Comparative Genomics Analysis of Streptomyces Species Reveals Their Adaptation to the Marine Environment and Their Diversity at the Genomic Level.</title>
        <authorList>
            <person name="Tian X."/>
            <person name="Zhang Z."/>
            <person name="Yang T."/>
            <person name="Chen M."/>
            <person name="Li J."/>
            <person name="Chen F."/>
            <person name="Yang J."/>
            <person name="Li W."/>
            <person name="Zhang B."/>
            <person name="Zhang Z."/>
            <person name="Wu J."/>
            <person name="Zhang C."/>
            <person name="Long L."/>
            <person name="Xiao J."/>
        </authorList>
    </citation>
    <scope>NUCLEOTIDE SEQUENCE [LARGE SCALE GENOMIC DNA]</scope>
    <source>
        <strain evidence="3 4">SCSIO 02100</strain>
    </source>
</reference>
<keyword evidence="4" id="KW-1185">Reference proteome</keyword>
<evidence type="ECO:0000313" key="4">
    <source>
        <dbReference type="Proteomes" id="UP000176101"/>
    </source>
</evidence>
<keyword evidence="2" id="KW-0812">Transmembrane</keyword>
<comment type="caution">
    <text evidence="3">The sequence shown here is derived from an EMBL/GenBank/DDBJ whole genome shotgun (WGS) entry which is preliminary data.</text>
</comment>
<gene>
    <name evidence="3" type="ORF">AN216_19265</name>
</gene>
<keyword evidence="2" id="KW-0472">Membrane</keyword>
<dbReference type="RefSeq" id="WP_420855771.1">
    <property type="nucleotide sequence ID" value="NZ_LJGU01000135.1"/>
</dbReference>
<dbReference type="STRING" id="1075402.AN216_19265"/>
<organism evidence="3 4">
    <name type="scientific">Streptomyces oceani</name>
    <dbReference type="NCBI Taxonomy" id="1075402"/>
    <lineage>
        <taxon>Bacteria</taxon>
        <taxon>Bacillati</taxon>
        <taxon>Actinomycetota</taxon>
        <taxon>Actinomycetes</taxon>
        <taxon>Kitasatosporales</taxon>
        <taxon>Streptomycetaceae</taxon>
        <taxon>Streptomyces</taxon>
    </lineage>
</organism>
<feature type="transmembrane region" description="Helical" evidence="2">
    <location>
        <begin position="34"/>
        <end position="56"/>
    </location>
</feature>
<feature type="compositionally biased region" description="Acidic residues" evidence="1">
    <location>
        <begin position="279"/>
        <end position="289"/>
    </location>
</feature>
<dbReference type="EMBL" id="LJGU01000135">
    <property type="protein sequence ID" value="OEU96763.1"/>
    <property type="molecule type" value="Genomic_DNA"/>
</dbReference>
<evidence type="ECO:0000256" key="1">
    <source>
        <dbReference type="SAM" id="MobiDB-lite"/>
    </source>
</evidence>
<evidence type="ECO:0000256" key="2">
    <source>
        <dbReference type="SAM" id="Phobius"/>
    </source>
</evidence>
<accession>A0A1E7JYH2</accession>
<protein>
    <submittedName>
        <fullName evidence="3">Uncharacterized protein</fullName>
    </submittedName>
</protein>
<dbReference type="Proteomes" id="UP000176101">
    <property type="component" value="Unassembled WGS sequence"/>
</dbReference>
<name>A0A1E7JYH2_9ACTN</name>